<organism evidence="3 4">
    <name type="scientific">Gonium pectorale</name>
    <name type="common">Green alga</name>
    <dbReference type="NCBI Taxonomy" id="33097"/>
    <lineage>
        <taxon>Eukaryota</taxon>
        <taxon>Viridiplantae</taxon>
        <taxon>Chlorophyta</taxon>
        <taxon>core chlorophytes</taxon>
        <taxon>Chlorophyceae</taxon>
        <taxon>CS clade</taxon>
        <taxon>Chlamydomonadales</taxon>
        <taxon>Volvocaceae</taxon>
        <taxon>Gonium</taxon>
    </lineage>
</organism>
<dbReference type="Proteomes" id="UP000075714">
    <property type="component" value="Unassembled WGS sequence"/>
</dbReference>
<keyword evidence="1" id="KW-1133">Transmembrane helix</keyword>
<dbReference type="EMBL" id="LSYV01000102">
    <property type="protein sequence ID" value="KXZ43125.1"/>
    <property type="molecule type" value="Genomic_DNA"/>
</dbReference>
<evidence type="ECO:0000259" key="2">
    <source>
        <dbReference type="PROSITE" id="PS50222"/>
    </source>
</evidence>
<dbReference type="PROSITE" id="PS50222">
    <property type="entry name" value="EF_HAND_2"/>
    <property type="match status" value="1"/>
</dbReference>
<keyword evidence="1" id="KW-0812">Transmembrane</keyword>
<evidence type="ECO:0000313" key="4">
    <source>
        <dbReference type="Proteomes" id="UP000075714"/>
    </source>
</evidence>
<evidence type="ECO:0000256" key="1">
    <source>
        <dbReference type="SAM" id="Phobius"/>
    </source>
</evidence>
<keyword evidence="1" id="KW-0472">Membrane</keyword>
<dbReference type="InterPro" id="IPR018247">
    <property type="entry name" value="EF_Hand_1_Ca_BS"/>
</dbReference>
<sequence>MGHSRSILELDQNGDGVINADELVNMLDGVVKAREERRYMIFIIAALCVFCLLTVGAVVGLTYAVVDALKDTHVTGDTMYVKGSTVEVVRTGSAEFAVVNGVLVNRQAQANTTSSATATTASNTTATTSALPSSVMRTASAEFAVVNGVLVNRQAQANTTSSATATTASNTTATTSALPSSVMRTASYMGTPQPFTSRVDVRALMELKYLYIKGTGSVELALMVTGVARVPMEGSVLGTVVRILTSAGTITLDDTVVMFSTDTADVFAEAGFKVSRNRRVLLGFYDILGFFNFIEVWYRP</sequence>
<gene>
    <name evidence="3" type="ORF">GPECTOR_101g26</name>
</gene>
<feature type="transmembrane region" description="Helical" evidence="1">
    <location>
        <begin position="39"/>
        <end position="66"/>
    </location>
</feature>
<name>A0A150G0Z9_GONPE</name>
<protein>
    <recommendedName>
        <fullName evidence="2">EF-hand domain-containing protein</fullName>
    </recommendedName>
</protein>
<dbReference type="PROSITE" id="PS00018">
    <property type="entry name" value="EF_HAND_1"/>
    <property type="match status" value="1"/>
</dbReference>
<keyword evidence="4" id="KW-1185">Reference proteome</keyword>
<feature type="domain" description="EF-hand" evidence="2">
    <location>
        <begin position="9"/>
        <end position="33"/>
    </location>
</feature>
<comment type="caution">
    <text evidence="3">The sequence shown here is derived from an EMBL/GenBank/DDBJ whole genome shotgun (WGS) entry which is preliminary data.</text>
</comment>
<proteinExistence type="predicted"/>
<dbReference type="GO" id="GO:0005509">
    <property type="term" value="F:calcium ion binding"/>
    <property type="evidence" value="ECO:0007669"/>
    <property type="project" value="InterPro"/>
</dbReference>
<dbReference type="AlphaFoldDB" id="A0A150G0Z9"/>
<dbReference type="InterPro" id="IPR002048">
    <property type="entry name" value="EF_hand_dom"/>
</dbReference>
<reference evidence="4" key="1">
    <citation type="journal article" date="2016" name="Nat. Commun.">
        <title>The Gonium pectorale genome demonstrates co-option of cell cycle regulation during the evolution of multicellularity.</title>
        <authorList>
            <person name="Hanschen E.R."/>
            <person name="Marriage T.N."/>
            <person name="Ferris P.J."/>
            <person name="Hamaji T."/>
            <person name="Toyoda A."/>
            <person name="Fujiyama A."/>
            <person name="Neme R."/>
            <person name="Noguchi H."/>
            <person name="Minakuchi Y."/>
            <person name="Suzuki M."/>
            <person name="Kawai-Toyooka H."/>
            <person name="Smith D.R."/>
            <person name="Sparks H."/>
            <person name="Anderson J."/>
            <person name="Bakaric R."/>
            <person name="Luria V."/>
            <person name="Karger A."/>
            <person name="Kirschner M.W."/>
            <person name="Durand P.M."/>
            <person name="Michod R.E."/>
            <person name="Nozaki H."/>
            <person name="Olson B.J."/>
        </authorList>
    </citation>
    <scope>NUCLEOTIDE SEQUENCE [LARGE SCALE GENOMIC DNA]</scope>
    <source>
        <strain evidence="4">NIES-2863</strain>
    </source>
</reference>
<accession>A0A150G0Z9</accession>
<evidence type="ECO:0000313" key="3">
    <source>
        <dbReference type="EMBL" id="KXZ43125.1"/>
    </source>
</evidence>